<sequence>MSDGSGAASHSSADDAGTTVFIHAPPPPLLRGGGSAEPCTSSAEVPAAPHASPAPPAAATSSVIVSAAVEEDASRATGLQGNLYHSSLSLTQTRQQALASDEMCAELRRRCHGLEGETLALRLELQEAQERLAARQTRLEEQRRDAAEAKLALLSVTAERDELTTKVQEVWDRVAELSAALRQQEGETQRLQVALTTAQHGTDLAAQQHSQLERQLHLADERLHVQEAAERTSGAARQRRSVALQRALERVAGLLSEVAVDYQRSLAYDDGDGVNDALATSTTARITVSAARDRGAPHVVLSPAAAPPASTPVEHALTEARQQRGSSAAAAAAEEALFGAEAAVLVNLWGGSGGTPQSPSGSPGAAEEAHLRTALAPLLLALKHVAAMLSCVRHERHRRAVEVAHWKQHCAEAQQRLEAAQAALLAQESTAESLRGRAAALERRTEVAEATALELSIADARRRGSLAQALKCAEDWSLILHTVEVLQVRGSELSKDVEHLQHARRHDSRHAATATDAAGAVPAETVRDSLAQWRPGVGPAHVGSHEPPPRGGHGVSTHKLGAEATPPAPPAPPPPPPSEPLEQPPSVPAPTQRRGRNGVAARQTAPTHVTTVAEVRESATVHTPPPPPLHHRPPTSPTRSSASSSTTTTTTTSSAVAVGSPQTHSRVYAAAPRLTTPVSATYPAPQRSLSSSASWARPGGGADDVERTLLASLHRDHSRAWPGGAAATRVAGPSGVVTSPEARRRYAGEDADYSSAFAAEVLHVIESLDRRVSGALQRPPHA</sequence>
<evidence type="ECO:0000256" key="1">
    <source>
        <dbReference type="SAM" id="Coils"/>
    </source>
</evidence>
<accession>A0AAW0ETW9</accession>
<feature type="compositionally biased region" description="Low complexity" evidence="2">
    <location>
        <begin position="1"/>
        <end position="17"/>
    </location>
</feature>
<evidence type="ECO:0000256" key="2">
    <source>
        <dbReference type="SAM" id="MobiDB-lite"/>
    </source>
</evidence>
<comment type="caution">
    <text evidence="3">The sequence shown here is derived from an EMBL/GenBank/DDBJ whole genome shotgun (WGS) entry which is preliminary data.</text>
</comment>
<keyword evidence="4" id="KW-1185">Reference proteome</keyword>
<gene>
    <name evidence="3" type="ORF">NESM_000648000</name>
</gene>
<name>A0AAW0ETW9_9TRYP</name>
<proteinExistence type="predicted"/>
<feature type="compositionally biased region" description="Pro residues" evidence="2">
    <location>
        <begin position="566"/>
        <end position="588"/>
    </location>
</feature>
<dbReference type="Proteomes" id="UP001430356">
    <property type="component" value="Unassembled WGS sequence"/>
</dbReference>
<feature type="region of interest" description="Disordered" evidence="2">
    <location>
        <begin position="497"/>
        <end position="521"/>
    </location>
</feature>
<feature type="compositionally biased region" description="Low complexity" evidence="2">
    <location>
        <begin position="637"/>
        <end position="655"/>
    </location>
</feature>
<feature type="coiled-coil region" evidence="1">
    <location>
        <begin position="403"/>
        <end position="451"/>
    </location>
</feature>
<evidence type="ECO:0000313" key="3">
    <source>
        <dbReference type="EMBL" id="KAK7197041.1"/>
    </source>
</evidence>
<protein>
    <submittedName>
        <fullName evidence="3">Uncharacterized protein</fullName>
    </submittedName>
</protein>
<dbReference type="EMBL" id="JAECZO010000093">
    <property type="protein sequence ID" value="KAK7197041.1"/>
    <property type="molecule type" value="Genomic_DNA"/>
</dbReference>
<organism evidence="3 4">
    <name type="scientific">Novymonas esmeraldas</name>
    <dbReference type="NCBI Taxonomy" id="1808958"/>
    <lineage>
        <taxon>Eukaryota</taxon>
        <taxon>Discoba</taxon>
        <taxon>Euglenozoa</taxon>
        <taxon>Kinetoplastea</taxon>
        <taxon>Metakinetoplastina</taxon>
        <taxon>Trypanosomatida</taxon>
        <taxon>Trypanosomatidae</taxon>
        <taxon>Novymonas</taxon>
    </lineage>
</organism>
<feature type="region of interest" description="Disordered" evidence="2">
    <location>
        <begin position="680"/>
        <end position="701"/>
    </location>
</feature>
<feature type="compositionally biased region" description="Low complexity" evidence="2">
    <location>
        <begin position="41"/>
        <end position="57"/>
    </location>
</feature>
<reference evidence="3 4" key="1">
    <citation type="journal article" date="2021" name="MBio">
        <title>A New Model Trypanosomatid, Novymonas esmeraldas: Genomic Perception of Its 'Candidatus Pandoraea novymonadis' Endosymbiont.</title>
        <authorList>
            <person name="Zakharova A."/>
            <person name="Saura A."/>
            <person name="Butenko A."/>
            <person name="Podesvova L."/>
            <person name="Warmusova S."/>
            <person name="Kostygov A.Y."/>
            <person name="Nenarokova A."/>
            <person name="Lukes J."/>
            <person name="Opperdoes F.R."/>
            <person name="Yurchenko V."/>
        </authorList>
    </citation>
    <scope>NUCLEOTIDE SEQUENCE [LARGE SCALE GENOMIC DNA]</scope>
    <source>
        <strain evidence="3 4">E262AT.01</strain>
    </source>
</reference>
<feature type="region of interest" description="Disordered" evidence="2">
    <location>
        <begin position="534"/>
        <end position="664"/>
    </location>
</feature>
<feature type="compositionally biased region" description="Low complexity" evidence="2">
    <location>
        <begin position="511"/>
        <end position="521"/>
    </location>
</feature>
<evidence type="ECO:0000313" key="4">
    <source>
        <dbReference type="Proteomes" id="UP001430356"/>
    </source>
</evidence>
<feature type="region of interest" description="Disordered" evidence="2">
    <location>
        <begin position="1"/>
        <end position="57"/>
    </location>
</feature>
<dbReference type="AlphaFoldDB" id="A0AAW0ETW9"/>
<feature type="coiled-coil region" evidence="1">
    <location>
        <begin position="111"/>
        <end position="194"/>
    </location>
</feature>
<keyword evidence="1" id="KW-0175">Coiled coil</keyword>